<feature type="domain" description="HTH marR-type" evidence="1">
    <location>
        <begin position="1"/>
        <end position="147"/>
    </location>
</feature>
<dbReference type="GO" id="GO:0003700">
    <property type="term" value="F:DNA-binding transcription factor activity"/>
    <property type="evidence" value="ECO:0007669"/>
    <property type="project" value="InterPro"/>
</dbReference>
<dbReference type="PANTHER" id="PTHR33164">
    <property type="entry name" value="TRANSCRIPTIONAL REGULATOR, MARR FAMILY"/>
    <property type="match status" value="1"/>
</dbReference>
<dbReference type="SMART" id="SM00347">
    <property type="entry name" value="HTH_MARR"/>
    <property type="match status" value="1"/>
</dbReference>
<dbReference type="Gene3D" id="1.10.10.10">
    <property type="entry name" value="Winged helix-like DNA-binding domain superfamily/Winged helix DNA-binding domain"/>
    <property type="match status" value="1"/>
</dbReference>
<dbReference type="RefSeq" id="WP_067871351.1">
    <property type="nucleotide sequence ID" value="NZ_JAAXOP010000008.1"/>
</dbReference>
<dbReference type="InterPro" id="IPR036390">
    <property type="entry name" value="WH_DNA-bd_sf"/>
</dbReference>
<keyword evidence="3" id="KW-1185">Reference proteome</keyword>
<dbReference type="GO" id="GO:0006950">
    <property type="term" value="P:response to stress"/>
    <property type="evidence" value="ECO:0007669"/>
    <property type="project" value="TreeGrafter"/>
</dbReference>
<evidence type="ECO:0000313" key="3">
    <source>
        <dbReference type="Proteomes" id="UP000565711"/>
    </source>
</evidence>
<sequence>MTEPRWLDDLETRAWLGFVFTRDLVAAAVGRDSLRVANLTHVEYTVLSRLADAPDHRRSFADLAAVLEWSQSRLSHQITRMEKRGLVARQSIPDDARRTAAVLTTKGAEVLATAAPAHVDSVRRHMIDVLDRDQLTALADIYDTLLTHHRAPDRRVDTWIDRSGSLTPARSAPPGG</sequence>
<dbReference type="InterPro" id="IPR036388">
    <property type="entry name" value="WH-like_DNA-bd_sf"/>
</dbReference>
<evidence type="ECO:0000259" key="1">
    <source>
        <dbReference type="PROSITE" id="PS50995"/>
    </source>
</evidence>
<dbReference type="PROSITE" id="PS50995">
    <property type="entry name" value="HTH_MARR_2"/>
    <property type="match status" value="1"/>
</dbReference>
<proteinExistence type="predicted"/>
<dbReference type="Proteomes" id="UP000565711">
    <property type="component" value="Unassembled WGS sequence"/>
</dbReference>
<dbReference type="SUPFAM" id="SSF46785">
    <property type="entry name" value="Winged helix' DNA-binding domain"/>
    <property type="match status" value="1"/>
</dbReference>
<protein>
    <submittedName>
        <fullName evidence="2">Winged helix-turn-helix transcriptional regulator</fullName>
    </submittedName>
</protein>
<dbReference type="PANTHER" id="PTHR33164:SF99">
    <property type="entry name" value="MARR FAMILY REGULATORY PROTEIN"/>
    <property type="match status" value="1"/>
</dbReference>
<accession>A0A846Y0N5</accession>
<dbReference type="Pfam" id="PF01047">
    <property type="entry name" value="MarR"/>
    <property type="match status" value="1"/>
</dbReference>
<dbReference type="AlphaFoldDB" id="A0A846Y0N5"/>
<organism evidence="2 3">
    <name type="scientific">Nocardia vermiculata</name>
    <dbReference type="NCBI Taxonomy" id="257274"/>
    <lineage>
        <taxon>Bacteria</taxon>
        <taxon>Bacillati</taxon>
        <taxon>Actinomycetota</taxon>
        <taxon>Actinomycetes</taxon>
        <taxon>Mycobacteriales</taxon>
        <taxon>Nocardiaceae</taxon>
        <taxon>Nocardia</taxon>
    </lineage>
</organism>
<dbReference type="EMBL" id="JAAXOP010000008">
    <property type="protein sequence ID" value="NKY51685.1"/>
    <property type="molecule type" value="Genomic_DNA"/>
</dbReference>
<comment type="caution">
    <text evidence="2">The sequence shown here is derived from an EMBL/GenBank/DDBJ whole genome shotgun (WGS) entry which is preliminary data.</text>
</comment>
<dbReference type="InterPro" id="IPR039422">
    <property type="entry name" value="MarR/SlyA-like"/>
</dbReference>
<reference evidence="2 3" key="1">
    <citation type="submission" date="2020-04" db="EMBL/GenBank/DDBJ databases">
        <title>MicrobeNet Type strains.</title>
        <authorList>
            <person name="Nicholson A.C."/>
        </authorList>
    </citation>
    <scope>NUCLEOTIDE SEQUENCE [LARGE SCALE GENOMIC DNA]</scope>
    <source>
        <strain evidence="2 3">JCM 12354</strain>
    </source>
</reference>
<gene>
    <name evidence="2" type="ORF">HGA08_15810</name>
</gene>
<dbReference type="InterPro" id="IPR000835">
    <property type="entry name" value="HTH_MarR-typ"/>
</dbReference>
<name>A0A846Y0N5_9NOCA</name>
<evidence type="ECO:0000313" key="2">
    <source>
        <dbReference type="EMBL" id="NKY51685.1"/>
    </source>
</evidence>